<dbReference type="PANTHER" id="PTHR34512:SF30">
    <property type="entry name" value="OUTER MEMBRANE PROTEIN ASSEMBLY FACTOR BAMB"/>
    <property type="match status" value="1"/>
</dbReference>
<proteinExistence type="predicted"/>
<dbReference type="InterPro" id="IPR018391">
    <property type="entry name" value="PQQ_b-propeller_rpt"/>
</dbReference>
<dbReference type="EMBL" id="BARU01035125">
    <property type="protein sequence ID" value="GAH71489.1"/>
    <property type="molecule type" value="Genomic_DNA"/>
</dbReference>
<comment type="caution">
    <text evidence="2">The sequence shown here is derived from an EMBL/GenBank/DDBJ whole genome shotgun (WGS) entry which is preliminary data.</text>
</comment>
<dbReference type="InterPro" id="IPR011047">
    <property type="entry name" value="Quinoprotein_ADH-like_sf"/>
</dbReference>
<dbReference type="AlphaFoldDB" id="X1IZJ5"/>
<dbReference type="InterPro" id="IPR002372">
    <property type="entry name" value="PQQ_rpt_dom"/>
</dbReference>
<evidence type="ECO:0000259" key="1">
    <source>
        <dbReference type="Pfam" id="PF13360"/>
    </source>
</evidence>
<sequence>MKRRGQPGGRENRFVKGLLAVSVILLGSVSQGREWTRFRGPNGQGISQARTIPVKWTEKDYNWKVKLPGGGPSSPVLWGEKIFVTSGDQKAGRGILLALSVSDGEVLWQKEYALSPYRMNRDNSYATATPAVDGDHVYVLWATNKETILAALDHDGGEIWERSFGGVRCQHGPGSTPIVFDDIVVFTHEHEGSGKDAQSAWIAVDRKTGQRRWKLERQSSPKTSYSTPCVWSAGTDAPQLIFTSR</sequence>
<reference evidence="2" key="1">
    <citation type="journal article" date="2014" name="Front. Microbiol.">
        <title>High frequency of phylogenetically diverse reductive dehalogenase-homologous genes in deep subseafloor sedimentary metagenomes.</title>
        <authorList>
            <person name="Kawai M."/>
            <person name="Futagami T."/>
            <person name="Toyoda A."/>
            <person name="Takaki Y."/>
            <person name="Nishi S."/>
            <person name="Hori S."/>
            <person name="Arai W."/>
            <person name="Tsubouchi T."/>
            <person name="Morono Y."/>
            <person name="Uchiyama I."/>
            <person name="Ito T."/>
            <person name="Fujiyama A."/>
            <person name="Inagaki F."/>
            <person name="Takami H."/>
        </authorList>
    </citation>
    <scope>NUCLEOTIDE SEQUENCE</scope>
    <source>
        <strain evidence="2">Expedition CK06-06</strain>
    </source>
</reference>
<gene>
    <name evidence="2" type="ORF">S03H2_55032</name>
</gene>
<organism evidence="2">
    <name type="scientific">marine sediment metagenome</name>
    <dbReference type="NCBI Taxonomy" id="412755"/>
    <lineage>
        <taxon>unclassified sequences</taxon>
        <taxon>metagenomes</taxon>
        <taxon>ecological metagenomes</taxon>
    </lineage>
</organism>
<dbReference type="Pfam" id="PF13360">
    <property type="entry name" value="PQQ_2"/>
    <property type="match status" value="1"/>
</dbReference>
<feature type="non-terminal residue" evidence="2">
    <location>
        <position position="245"/>
    </location>
</feature>
<dbReference type="SUPFAM" id="SSF50998">
    <property type="entry name" value="Quinoprotein alcohol dehydrogenase-like"/>
    <property type="match status" value="1"/>
</dbReference>
<dbReference type="SMART" id="SM00564">
    <property type="entry name" value="PQQ"/>
    <property type="match status" value="3"/>
</dbReference>
<name>X1IZJ5_9ZZZZ</name>
<feature type="domain" description="Pyrrolo-quinoline quinone repeat" evidence="1">
    <location>
        <begin position="54"/>
        <end position="214"/>
    </location>
</feature>
<accession>X1IZJ5</accession>
<dbReference type="PANTHER" id="PTHR34512">
    <property type="entry name" value="CELL SURFACE PROTEIN"/>
    <property type="match status" value="1"/>
</dbReference>
<dbReference type="InterPro" id="IPR015943">
    <property type="entry name" value="WD40/YVTN_repeat-like_dom_sf"/>
</dbReference>
<dbReference type="Gene3D" id="2.130.10.10">
    <property type="entry name" value="YVTN repeat-like/Quinoprotein amine dehydrogenase"/>
    <property type="match status" value="1"/>
</dbReference>
<evidence type="ECO:0000313" key="2">
    <source>
        <dbReference type="EMBL" id="GAH71489.1"/>
    </source>
</evidence>
<protein>
    <recommendedName>
        <fullName evidence="1">Pyrrolo-quinoline quinone repeat domain-containing protein</fullName>
    </recommendedName>
</protein>